<dbReference type="STRING" id="183.GCA_002009735_01643"/>
<evidence type="ECO:0000313" key="1">
    <source>
        <dbReference type="EMBL" id="EHQ07589.1"/>
    </source>
</evidence>
<dbReference type="Proteomes" id="UP000005737">
    <property type="component" value="Unassembled WGS sequence"/>
</dbReference>
<gene>
    <name evidence="1" type="ORF">Lepil_2922</name>
</gene>
<keyword evidence="2" id="KW-1185">Reference proteome</keyword>
<reference evidence="1 2" key="1">
    <citation type="submission" date="2011-10" db="EMBL/GenBank/DDBJ databases">
        <title>The Improved High-Quality Draft genome of Leptonema illini DSM 21528.</title>
        <authorList>
            <consortium name="US DOE Joint Genome Institute (JGI-PGF)"/>
            <person name="Lucas S."/>
            <person name="Copeland A."/>
            <person name="Lapidus A."/>
            <person name="Glavina del Rio T."/>
            <person name="Dalin E."/>
            <person name="Tice H."/>
            <person name="Bruce D."/>
            <person name="Goodwin L."/>
            <person name="Pitluck S."/>
            <person name="Peters L."/>
            <person name="Mikhailova N."/>
            <person name="Held B."/>
            <person name="Kyrpides N."/>
            <person name="Mavromatis K."/>
            <person name="Ivanova N."/>
            <person name="Markowitz V."/>
            <person name="Cheng J.-F."/>
            <person name="Hugenholtz P."/>
            <person name="Woyke T."/>
            <person name="Wu D."/>
            <person name="Gronow S."/>
            <person name="Wellnitz S."/>
            <person name="Brambilla E.-M."/>
            <person name="Klenk H.-P."/>
            <person name="Eisen J.A."/>
        </authorList>
    </citation>
    <scope>NUCLEOTIDE SEQUENCE [LARGE SCALE GENOMIC DNA]</scope>
    <source>
        <strain evidence="1 2">DSM 21528</strain>
    </source>
</reference>
<accession>H2CDQ1</accession>
<name>H2CDQ1_9LEPT</name>
<proteinExistence type="predicted"/>
<dbReference type="RefSeq" id="WP_002773609.1">
    <property type="nucleotide sequence ID" value="NZ_JH597773.1"/>
</dbReference>
<organism evidence="1 2">
    <name type="scientific">Leptonema illini DSM 21528</name>
    <dbReference type="NCBI Taxonomy" id="929563"/>
    <lineage>
        <taxon>Bacteria</taxon>
        <taxon>Pseudomonadati</taxon>
        <taxon>Spirochaetota</taxon>
        <taxon>Spirochaetia</taxon>
        <taxon>Leptospirales</taxon>
        <taxon>Leptospiraceae</taxon>
        <taxon>Leptonema</taxon>
    </lineage>
</organism>
<dbReference type="AlphaFoldDB" id="H2CDQ1"/>
<dbReference type="EMBL" id="JH597773">
    <property type="protein sequence ID" value="EHQ07589.1"/>
    <property type="molecule type" value="Genomic_DNA"/>
</dbReference>
<protein>
    <submittedName>
        <fullName evidence="1">Uncharacterized protein</fullName>
    </submittedName>
</protein>
<sequence length="53" mass="5978">MKNLFFIPALVLAAMISVHCPQKEEQKKPAVEQITPENAEQTADQILKEIDDL</sequence>
<dbReference type="HOGENOM" id="CLU_3063044_0_0_12"/>
<evidence type="ECO:0000313" key="2">
    <source>
        <dbReference type="Proteomes" id="UP000005737"/>
    </source>
</evidence>